<comment type="catalytic activity">
    <reaction evidence="1">
        <text>1,6-anhydro-N-acetyl-beta-muramate + ATP + H2O = N-acetyl-D-muramate 6-phosphate + ADP + H(+)</text>
        <dbReference type="Rhea" id="RHEA:24952"/>
        <dbReference type="ChEBI" id="CHEBI:15377"/>
        <dbReference type="ChEBI" id="CHEBI:15378"/>
        <dbReference type="ChEBI" id="CHEBI:30616"/>
        <dbReference type="ChEBI" id="CHEBI:58690"/>
        <dbReference type="ChEBI" id="CHEBI:58722"/>
        <dbReference type="ChEBI" id="CHEBI:456216"/>
        <dbReference type="EC" id="2.7.1.170"/>
    </reaction>
</comment>
<name>A0A5R9GKK6_9PROT</name>
<dbReference type="PANTHER" id="PTHR30605">
    <property type="entry name" value="ANHYDRO-N-ACETYLMURAMIC ACID KINASE"/>
    <property type="match status" value="1"/>
</dbReference>
<evidence type="ECO:0000313" key="3">
    <source>
        <dbReference type="Proteomes" id="UP000306585"/>
    </source>
</evidence>
<keyword evidence="3" id="KW-1185">Reference proteome</keyword>
<dbReference type="GO" id="GO:0016773">
    <property type="term" value="F:phosphotransferase activity, alcohol group as acceptor"/>
    <property type="evidence" value="ECO:0007669"/>
    <property type="project" value="UniProtKB-UniRule"/>
</dbReference>
<dbReference type="SUPFAM" id="SSF53067">
    <property type="entry name" value="Actin-like ATPase domain"/>
    <property type="match status" value="1"/>
</dbReference>
<dbReference type="Pfam" id="PF03702">
    <property type="entry name" value="AnmK"/>
    <property type="match status" value="1"/>
</dbReference>
<dbReference type="NCBIfam" id="NF007139">
    <property type="entry name" value="PRK09585.1-3"/>
    <property type="match status" value="1"/>
</dbReference>
<keyword evidence="1" id="KW-0067">ATP-binding</keyword>
<dbReference type="InterPro" id="IPR043129">
    <property type="entry name" value="ATPase_NBD"/>
</dbReference>
<keyword evidence="1 2" id="KW-0418">Kinase</keyword>
<dbReference type="RefSeq" id="WP_138240213.1">
    <property type="nucleotide sequence ID" value="NZ_VBRY01000015.1"/>
</dbReference>
<comment type="function">
    <text evidence="1">Catalyzes the specific phosphorylation of 1,6-anhydro-N-acetylmuramic acid (anhMurNAc) with the simultaneous cleavage of the 1,6-anhydro ring, generating MurNAc-6-P. Is required for the utilization of anhMurNAc either imported from the medium or derived from its own cell wall murein, and thus plays a role in cell wall recycling.</text>
</comment>
<dbReference type="GO" id="GO:0016301">
    <property type="term" value="F:kinase activity"/>
    <property type="evidence" value="ECO:0007669"/>
    <property type="project" value="UniProtKB-KW"/>
</dbReference>
<proteinExistence type="inferred from homology"/>
<accession>A0A5R9GKK6</accession>
<dbReference type="InterPro" id="IPR005338">
    <property type="entry name" value="Anhydro_N_Ac-Mur_kinase"/>
</dbReference>
<dbReference type="AlphaFoldDB" id="A0A5R9GKK6"/>
<keyword evidence="1 2" id="KW-0808">Transferase</keyword>
<gene>
    <name evidence="1" type="primary">anmK</name>
    <name evidence="2" type="ORF">FEF65_12795</name>
</gene>
<sequence length="384" mass="40637">MSQLMIGMMSGTSADGIDVAIIRYHDHPELLHFQEFPMDPALRQRILSLASGSDHNHSIDLMGEVHRQLGCAYAEAARATMVSAGLQPQAITAIGCHGQTIRHRPHSRHPFTLQIGCAATIAEQTGITTISDFRSRDIAAGGEGAPLVPFAHHLLFGSDSQDIAILNIGGIANVTWLGKNGDILGFDTGPGNMLMDGLIRHYSHGQQSFDHQGELAATGHVCQPLLETLISHPYLKRQPPKSTGREEFGDPIVDAIINWPALTAADALATACQFTVQSIADSINLLPASPARWLICGGGARNHTLMQQLAAALAPAVVQTTAAAGLPPQAIEAASFAVLARQSLLGAANTVAAVTGARHNVCGGSITPGLNWPTLLQEISNWTR</sequence>
<feature type="binding site" evidence="1">
    <location>
        <begin position="11"/>
        <end position="18"/>
    </location>
    <ligand>
        <name>ATP</name>
        <dbReference type="ChEBI" id="CHEBI:30616"/>
    </ligand>
</feature>
<dbReference type="HAMAP" id="MF_01270">
    <property type="entry name" value="AnhMurNAc_kinase"/>
    <property type="match status" value="1"/>
</dbReference>
<dbReference type="EC" id="2.7.1.170" evidence="1"/>
<reference evidence="2 3" key="1">
    <citation type="journal article" date="2019" name="Appl. Environ. Microbiol.">
        <title>Environmental Evidence and Genomic Insight of Iron-oxidizing Bacteria Preference Towards More Corrosion Resistant Stainless Steel at Higher Salinities.</title>
        <authorList>
            <person name="Garrison C.E."/>
            <person name="Price K.A."/>
            <person name="Field E.K."/>
        </authorList>
    </citation>
    <scope>NUCLEOTIDE SEQUENCE [LARGE SCALE GENOMIC DNA]</scope>
    <source>
        <strain evidence="2 3">P3</strain>
    </source>
</reference>
<dbReference type="UniPathway" id="UPA00544"/>
<evidence type="ECO:0000256" key="1">
    <source>
        <dbReference type="HAMAP-Rule" id="MF_01270"/>
    </source>
</evidence>
<dbReference type="GO" id="GO:0097175">
    <property type="term" value="P:1,6-anhydro-N-acetyl-beta-muramic acid catabolic process"/>
    <property type="evidence" value="ECO:0007669"/>
    <property type="project" value="UniProtKB-UniRule"/>
</dbReference>
<dbReference type="UniPathway" id="UPA00343"/>
<comment type="caution">
    <text evidence="2">The sequence shown here is derived from an EMBL/GenBank/DDBJ whole genome shotgun (WGS) entry which is preliminary data.</text>
</comment>
<dbReference type="EMBL" id="VBRY01000015">
    <property type="protein sequence ID" value="TLS65559.1"/>
    <property type="molecule type" value="Genomic_DNA"/>
</dbReference>
<keyword evidence="1" id="KW-0119">Carbohydrate metabolism</keyword>
<comment type="pathway">
    <text evidence="1">Cell wall biogenesis; peptidoglycan recycling.</text>
</comment>
<evidence type="ECO:0000313" key="2">
    <source>
        <dbReference type="EMBL" id="TLS65559.1"/>
    </source>
</evidence>
<comment type="similarity">
    <text evidence="1">Belongs to the anhydro-N-acetylmuramic acid kinase family.</text>
</comment>
<dbReference type="GO" id="GO:0005524">
    <property type="term" value="F:ATP binding"/>
    <property type="evidence" value="ECO:0007669"/>
    <property type="project" value="UniProtKB-UniRule"/>
</dbReference>
<dbReference type="GO" id="GO:0006040">
    <property type="term" value="P:amino sugar metabolic process"/>
    <property type="evidence" value="ECO:0007669"/>
    <property type="project" value="InterPro"/>
</dbReference>
<dbReference type="PANTHER" id="PTHR30605:SF0">
    <property type="entry name" value="ANHYDRO-N-ACETYLMURAMIC ACID KINASE"/>
    <property type="match status" value="1"/>
</dbReference>
<comment type="pathway">
    <text evidence="1">Amino-sugar metabolism; 1,6-anhydro-N-acetylmuramate degradation.</text>
</comment>
<dbReference type="GO" id="GO:0009254">
    <property type="term" value="P:peptidoglycan turnover"/>
    <property type="evidence" value="ECO:0007669"/>
    <property type="project" value="UniProtKB-UniRule"/>
</dbReference>
<dbReference type="Gene3D" id="3.30.420.40">
    <property type="match status" value="2"/>
</dbReference>
<dbReference type="NCBIfam" id="NF007148">
    <property type="entry name" value="PRK09585.3-2"/>
    <property type="match status" value="1"/>
</dbReference>
<dbReference type="Proteomes" id="UP000306585">
    <property type="component" value="Unassembled WGS sequence"/>
</dbReference>
<protein>
    <recommendedName>
        <fullName evidence="1">Anhydro-N-acetylmuramic acid kinase</fullName>
        <ecNumber evidence="1">2.7.1.170</ecNumber>
    </recommendedName>
    <alternativeName>
        <fullName evidence="1">AnhMurNAc kinase</fullName>
    </alternativeName>
</protein>
<keyword evidence="1" id="KW-0547">Nucleotide-binding</keyword>
<dbReference type="CDD" id="cd24050">
    <property type="entry name" value="ASKHA_NBD_ANMK"/>
    <property type="match status" value="1"/>
</dbReference>
<organism evidence="2 3">
    <name type="scientific">Mariprofundus erugo</name>
    <dbReference type="NCBI Taxonomy" id="2528639"/>
    <lineage>
        <taxon>Bacteria</taxon>
        <taxon>Pseudomonadati</taxon>
        <taxon>Pseudomonadota</taxon>
        <taxon>Candidatius Mariprofundia</taxon>
        <taxon>Mariprofundales</taxon>
        <taxon>Mariprofundaceae</taxon>
        <taxon>Mariprofundus</taxon>
    </lineage>
</organism>